<feature type="region of interest" description="Disordered" evidence="1">
    <location>
        <begin position="1"/>
        <end position="42"/>
    </location>
</feature>
<comment type="caution">
    <text evidence="2">The sequence shown here is derived from an EMBL/GenBank/DDBJ whole genome shotgun (WGS) entry which is preliminary data.</text>
</comment>
<evidence type="ECO:0000256" key="1">
    <source>
        <dbReference type="SAM" id="MobiDB-lite"/>
    </source>
</evidence>
<sequence>MDCFPTQIQRKSYKTRKSARILQNSQHSRGKLEHVLTTQLQP</sequence>
<dbReference type="HOGENOM" id="CLU_3252036_0_0_11"/>
<reference evidence="2 3" key="1">
    <citation type="submission" date="2013-06" db="EMBL/GenBank/DDBJ databases">
        <authorList>
            <person name="Weinstock G."/>
            <person name="Sodergren E."/>
            <person name="Lobos E.A."/>
            <person name="Fulton L."/>
            <person name="Fulton R."/>
            <person name="Courtney L."/>
            <person name="Fronick C."/>
            <person name="O'Laughlin M."/>
            <person name="Godfrey J."/>
            <person name="Wilson R.M."/>
            <person name="Miner T."/>
            <person name="Farmer C."/>
            <person name="Delehaunty K."/>
            <person name="Cordes M."/>
            <person name="Minx P."/>
            <person name="Tomlinson C."/>
            <person name="Chen J."/>
            <person name="Wollam A."/>
            <person name="Pepin K.H."/>
            <person name="Bhonagiri V."/>
            <person name="Zhang X."/>
            <person name="Warren W."/>
            <person name="Mitreva M."/>
            <person name="Mardis E.R."/>
            <person name="Wilson R.K."/>
        </authorList>
    </citation>
    <scope>NUCLEOTIDE SEQUENCE [LARGE SCALE GENOMIC DNA]</scope>
    <source>
        <strain evidence="2 3">JCP8108</strain>
    </source>
</reference>
<dbReference type="EMBL" id="ATJJ01000084">
    <property type="protein sequence ID" value="EPI46242.1"/>
    <property type="molecule type" value="Genomic_DNA"/>
</dbReference>
<proteinExistence type="predicted"/>
<dbReference type="Proteomes" id="UP000014521">
    <property type="component" value="Unassembled WGS sequence"/>
</dbReference>
<name>S4HZT3_GARVA</name>
<organism evidence="2 3">
    <name type="scientific">Gardnerella vaginalis JCP8108</name>
    <dbReference type="NCBI Taxonomy" id="1261066"/>
    <lineage>
        <taxon>Bacteria</taxon>
        <taxon>Bacillati</taxon>
        <taxon>Actinomycetota</taxon>
        <taxon>Actinomycetes</taxon>
        <taxon>Bifidobacteriales</taxon>
        <taxon>Bifidobacteriaceae</taxon>
        <taxon>Gardnerella</taxon>
    </lineage>
</organism>
<gene>
    <name evidence="2" type="ORF">HMPREF1581_01051</name>
</gene>
<feature type="compositionally biased region" description="Polar residues" evidence="1">
    <location>
        <begin position="1"/>
        <end position="10"/>
    </location>
</feature>
<evidence type="ECO:0000313" key="2">
    <source>
        <dbReference type="EMBL" id="EPI46242.1"/>
    </source>
</evidence>
<evidence type="ECO:0000313" key="3">
    <source>
        <dbReference type="Proteomes" id="UP000014521"/>
    </source>
</evidence>
<dbReference type="AlphaFoldDB" id="S4HZT3"/>
<protein>
    <submittedName>
        <fullName evidence="2">Uncharacterized protein</fullName>
    </submittedName>
</protein>
<accession>S4HZT3</accession>